<keyword evidence="4" id="KW-1185">Reference proteome</keyword>
<feature type="coiled-coil region" evidence="1">
    <location>
        <begin position="564"/>
        <end position="591"/>
    </location>
</feature>
<evidence type="ECO:0000313" key="4">
    <source>
        <dbReference type="Proteomes" id="UP001239994"/>
    </source>
</evidence>
<feature type="coiled-coil region" evidence="1">
    <location>
        <begin position="191"/>
        <end position="271"/>
    </location>
</feature>
<dbReference type="GO" id="GO:0005813">
    <property type="term" value="C:centrosome"/>
    <property type="evidence" value="ECO:0007669"/>
    <property type="project" value="TreeGrafter"/>
</dbReference>
<gene>
    <name evidence="3" type="ORF">P4O66_007983</name>
</gene>
<organism evidence="3 4">
    <name type="scientific">Electrophorus voltai</name>
    <dbReference type="NCBI Taxonomy" id="2609070"/>
    <lineage>
        <taxon>Eukaryota</taxon>
        <taxon>Metazoa</taxon>
        <taxon>Chordata</taxon>
        <taxon>Craniata</taxon>
        <taxon>Vertebrata</taxon>
        <taxon>Euteleostomi</taxon>
        <taxon>Actinopterygii</taxon>
        <taxon>Neopterygii</taxon>
        <taxon>Teleostei</taxon>
        <taxon>Ostariophysi</taxon>
        <taxon>Gymnotiformes</taxon>
        <taxon>Gymnotoidei</taxon>
        <taxon>Gymnotidae</taxon>
        <taxon>Electrophorus</taxon>
    </lineage>
</organism>
<dbReference type="PANTHER" id="PTHR39063">
    <property type="entry name" value="ORAL-FACIAL-DIGITAL SYNDROME 1 PROTEIN HOMOLOG"/>
    <property type="match status" value="1"/>
</dbReference>
<evidence type="ECO:0000313" key="3">
    <source>
        <dbReference type="EMBL" id="KAK1797931.1"/>
    </source>
</evidence>
<evidence type="ECO:0008006" key="5">
    <source>
        <dbReference type="Google" id="ProtNLM"/>
    </source>
</evidence>
<proteinExistence type="predicted"/>
<feature type="non-terminal residue" evidence="3">
    <location>
        <position position="1"/>
    </location>
</feature>
<dbReference type="Pfam" id="PF16045">
    <property type="entry name" value="LisH_2"/>
    <property type="match status" value="1"/>
</dbReference>
<feature type="region of interest" description="Disordered" evidence="2">
    <location>
        <begin position="637"/>
        <end position="689"/>
    </location>
</feature>
<comment type="caution">
    <text evidence="3">The sequence shown here is derived from an EMBL/GenBank/DDBJ whole genome shotgun (WGS) entry which is preliminary data.</text>
</comment>
<feature type="compositionally biased region" description="Basic and acidic residues" evidence="2">
    <location>
        <begin position="789"/>
        <end position="809"/>
    </location>
</feature>
<feature type="compositionally biased region" description="Basic and acidic residues" evidence="2">
    <location>
        <begin position="910"/>
        <end position="922"/>
    </location>
</feature>
<feature type="compositionally biased region" description="Basic and acidic residues" evidence="2">
    <location>
        <begin position="931"/>
        <end position="945"/>
    </location>
</feature>
<feature type="compositionally biased region" description="Basic and acidic residues" evidence="2">
    <location>
        <begin position="831"/>
        <end position="865"/>
    </location>
</feature>
<sequence length="973" mass="111366">RSEMCACEEQSLSSEAVRRRLHQTLKARGVLDSLKTQLRNQMIQELQPPLAHGTPAAATAQAHPVSVLASNSLVIDHLQSSGYEYTLSVFYPECGMSKDKVSNTQNGQKVRKLQLIDEEYEDLRQQGHRWSSVEAKLAAYRKEMEEQSQTELKVKVQHFQEVEMVRVRREEQDRCRQELLEITRTLERTYEQKAEALMNREKNAIERLQKQQEIEEKEIYNQRQALLKELEAVRNRENELRHQVEAFEKSCKDHEEKMRSLEEILRRRESTVKTMEDTYDQKLANELRKYQQELKDDYTRRTEKLTDDEKRNKEEMLRLQKETAVLDSKLEEFTQTASQLKRVQAELELARADVAKLRQQNAELREKLEDLGDHAALRKERRELHTHVHLLKEQLDEHQQEVQRLRRELSVPSQEVLALQTELRRLHTAHRLHQEELQSQQQVFHTQLTQEVERSAQMKSQLLECEERTRWMTAHTEELKRQLRHTQQALENEVFRKPRPSPVDCSVLHLSSDKVAPPDLYVEGSLLKARLGYDEGMFDPGLASRGQRPLWPRSGSPELGTERVAAALARIRELEKEAESLEEAYRTYQQRAAAAAVAHIPSGAPSRLHPATHHIRPAAPSPHTVTLNEPAIQSFYIDRELTNHRTTPRVGSPPPRRLSSTPVCASKSRPRAHVDQGAERRPGSSGGDGAAVTFASLSCGSVVSPIPTATAESSGDHTHITPPSSLQMKSTGQDHCRSPELQEVSTSSQESSPQPEKISIQDLTEPLPDLHCSSEQLQEPQWLVDLAHRPHSQRERDSAPDSQRERDSSLHLTCGEDTAARTREEDEDNDGEKSCREEGRSKESRCREREEAQECGKRDLERVEQELLQQEALPESRGEAQCDGGPMKTNGDTAGPDVLKDSSLGGGENTGRDLTEHTDPLHKYMMMVLQGRERDKEQSPKKEDSENQSPEPWLSEDKDNSIVSYSQEEADEF</sequence>
<dbReference type="PROSITE" id="PS50896">
    <property type="entry name" value="LISH"/>
    <property type="match status" value="1"/>
</dbReference>
<dbReference type="Proteomes" id="UP001239994">
    <property type="component" value="Unassembled WGS sequence"/>
</dbReference>
<dbReference type="AlphaFoldDB" id="A0AAD8ZF55"/>
<feature type="region of interest" description="Disordered" evidence="2">
    <location>
        <begin position="708"/>
        <end position="758"/>
    </location>
</feature>
<feature type="compositionally biased region" description="Polar residues" evidence="2">
    <location>
        <begin position="721"/>
        <end position="731"/>
    </location>
</feature>
<dbReference type="EMBL" id="JAROKS010000013">
    <property type="protein sequence ID" value="KAK1797931.1"/>
    <property type="molecule type" value="Genomic_DNA"/>
</dbReference>
<feature type="region of interest" description="Disordered" evidence="2">
    <location>
        <begin position="789"/>
        <end position="973"/>
    </location>
</feature>
<accession>A0AAD8ZF55</accession>
<dbReference type="SMART" id="SM00667">
    <property type="entry name" value="LisH"/>
    <property type="match status" value="1"/>
</dbReference>
<dbReference type="PANTHER" id="PTHR39063:SF1">
    <property type="entry name" value="OFD1 CENTRIOLE AND CENTRIOLAR SATELLITE PROTEIN"/>
    <property type="match status" value="1"/>
</dbReference>
<evidence type="ECO:0000256" key="1">
    <source>
        <dbReference type="SAM" id="Coils"/>
    </source>
</evidence>
<reference evidence="3" key="1">
    <citation type="submission" date="2023-03" db="EMBL/GenBank/DDBJ databases">
        <title>Electrophorus voltai genome.</title>
        <authorList>
            <person name="Bian C."/>
        </authorList>
    </citation>
    <scope>NUCLEOTIDE SEQUENCE</scope>
    <source>
        <strain evidence="3">CB-2022</strain>
        <tissue evidence="3">Muscle</tissue>
    </source>
</reference>
<feature type="compositionally biased region" description="Basic and acidic residues" evidence="2">
    <location>
        <begin position="672"/>
        <end position="682"/>
    </location>
</feature>
<feature type="compositionally biased region" description="Low complexity" evidence="2">
    <location>
        <begin position="742"/>
        <end position="756"/>
    </location>
</feature>
<protein>
    <recommendedName>
        <fullName evidence="5">LisH domain-containing protein</fullName>
    </recommendedName>
</protein>
<dbReference type="GO" id="GO:0036064">
    <property type="term" value="C:ciliary basal body"/>
    <property type="evidence" value="ECO:0007669"/>
    <property type="project" value="TreeGrafter"/>
</dbReference>
<dbReference type="GO" id="GO:0005576">
    <property type="term" value="C:extracellular region"/>
    <property type="evidence" value="ECO:0007669"/>
    <property type="project" value="GOC"/>
</dbReference>
<dbReference type="InterPro" id="IPR006594">
    <property type="entry name" value="LisH"/>
</dbReference>
<evidence type="ECO:0000256" key="2">
    <source>
        <dbReference type="SAM" id="MobiDB-lite"/>
    </source>
</evidence>
<keyword evidence="1" id="KW-0175">Coiled coil</keyword>
<feature type="coiled-coil region" evidence="1">
    <location>
        <begin position="302"/>
        <end position="415"/>
    </location>
</feature>
<dbReference type="InterPro" id="IPR055289">
    <property type="entry name" value="OFD1"/>
</dbReference>
<name>A0AAD8ZF55_9TELE</name>
<dbReference type="GO" id="GO:0060287">
    <property type="term" value="P:epithelial cilium movement involved in determination of left/right asymmetry"/>
    <property type="evidence" value="ECO:0007669"/>
    <property type="project" value="TreeGrafter"/>
</dbReference>